<dbReference type="EMBL" id="BTGU01000749">
    <property type="protein sequence ID" value="GMN69017.1"/>
    <property type="molecule type" value="Genomic_DNA"/>
</dbReference>
<name>A0AA88E6I9_FICCA</name>
<evidence type="ECO:0000313" key="3">
    <source>
        <dbReference type="Proteomes" id="UP001187192"/>
    </source>
</evidence>
<proteinExistence type="predicted"/>
<gene>
    <name evidence="2" type="ORF">TIFTF001_038065</name>
</gene>
<dbReference type="AlphaFoldDB" id="A0AA88E6I9"/>
<sequence>MPATVVHDPQSGDPSLETWGPRIADEDVDLVIQELYPARCLRIEKPMADRQPRGLKHTSEEDKVARLQKMAKFGKRDRGKGKAGTSTTAPNRGTAPPDTPTTILEERPSHSRDDRPPTSLSTTRSHREDPRTPEESSVHKALVTKFGERLSVDVAKSSKCSDPIAAIGDCADKLIEALCLAFSGSAVARGYANRMEEEAKSAEAKVRNARHAESRAKAARDAAREAEKKAQDRTESAEERARVAEHRLEEALRKAKEDLAAVRAEHTRYLDVALPAALEEARTQAMEDYTQSEDFESRLVTMYQDGMRDMKAGFTLANPSLVRVDWSFVPEDFKDELEEGELPGVSLPGDAIVLDEPEQHPSPEQPVQPPASEQPPSSE</sequence>
<accession>A0AA88E6I9</accession>
<organism evidence="2 3">
    <name type="scientific">Ficus carica</name>
    <name type="common">Common fig</name>
    <dbReference type="NCBI Taxonomy" id="3494"/>
    <lineage>
        <taxon>Eukaryota</taxon>
        <taxon>Viridiplantae</taxon>
        <taxon>Streptophyta</taxon>
        <taxon>Embryophyta</taxon>
        <taxon>Tracheophyta</taxon>
        <taxon>Spermatophyta</taxon>
        <taxon>Magnoliopsida</taxon>
        <taxon>eudicotyledons</taxon>
        <taxon>Gunneridae</taxon>
        <taxon>Pentapetalae</taxon>
        <taxon>rosids</taxon>
        <taxon>fabids</taxon>
        <taxon>Rosales</taxon>
        <taxon>Moraceae</taxon>
        <taxon>Ficeae</taxon>
        <taxon>Ficus</taxon>
    </lineage>
</organism>
<evidence type="ECO:0000256" key="1">
    <source>
        <dbReference type="SAM" id="MobiDB-lite"/>
    </source>
</evidence>
<feature type="region of interest" description="Disordered" evidence="1">
    <location>
        <begin position="1"/>
        <end position="21"/>
    </location>
</feature>
<dbReference type="Proteomes" id="UP001187192">
    <property type="component" value="Unassembled WGS sequence"/>
</dbReference>
<evidence type="ECO:0000313" key="2">
    <source>
        <dbReference type="EMBL" id="GMN69017.1"/>
    </source>
</evidence>
<feature type="region of interest" description="Disordered" evidence="1">
    <location>
        <begin position="335"/>
        <end position="379"/>
    </location>
</feature>
<keyword evidence="3" id="KW-1185">Reference proteome</keyword>
<feature type="compositionally biased region" description="Basic and acidic residues" evidence="1">
    <location>
        <begin position="125"/>
        <end position="138"/>
    </location>
</feature>
<feature type="compositionally biased region" description="Pro residues" evidence="1">
    <location>
        <begin position="363"/>
        <end position="379"/>
    </location>
</feature>
<reference evidence="2" key="1">
    <citation type="submission" date="2023-07" db="EMBL/GenBank/DDBJ databases">
        <title>draft genome sequence of fig (Ficus carica).</title>
        <authorList>
            <person name="Takahashi T."/>
            <person name="Nishimura K."/>
        </authorList>
    </citation>
    <scope>NUCLEOTIDE SEQUENCE</scope>
</reference>
<protein>
    <submittedName>
        <fullName evidence="2">Uncharacterized protein</fullName>
    </submittedName>
</protein>
<feature type="region of interest" description="Disordered" evidence="1">
    <location>
        <begin position="204"/>
        <end position="241"/>
    </location>
</feature>
<feature type="compositionally biased region" description="Basic and acidic residues" evidence="1">
    <location>
        <begin position="104"/>
        <end position="116"/>
    </location>
</feature>
<feature type="compositionally biased region" description="Basic and acidic residues" evidence="1">
    <location>
        <begin position="44"/>
        <end position="65"/>
    </location>
</feature>
<feature type="compositionally biased region" description="Basic residues" evidence="1">
    <location>
        <begin position="72"/>
        <end position="81"/>
    </location>
</feature>
<feature type="region of interest" description="Disordered" evidence="1">
    <location>
        <begin position="44"/>
        <end position="138"/>
    </location>
</feature>
<comment type="caution">
    <text evidence="2">The sequence shown here is derived from an EMBL/GenBank/DDBJ whole genome shotgun (WGS) entry which is preliminary data.</text>
</comment>